<keyword evidence="5" id="KW-1133">Transmembrane helix</keyword>
<evidence type="ECO:0000313" key="7">
    <source>
        <dbReference type="Proteomes" id="UP000652013"/>
    </source>
</evidence>
<protein>
    <recommendedName>
        <fullName evidence="8">Serine protease</fullName>
    </recommendedName>
</protein>
<reference evidence="6" key="1">
    <citation type="submission" date="2021-01" db="EMBL/GenBank/DDBJ databases">
        <title>Whole genome shotgun sequence of Spirilliplanes yamanashiensis NBRC 15828.</title>
        <authorList>
            <person name="Komaki H."/>
            <person name="Tamura T."/>
        </authorList>
    </citation>
    <scope>NUCLEOTIDE SEQUENCE</scope>
    <source>
        <strain evidence="6">NBRC 15828</strain>
    </source>
</reference>
<keyword evidence="2" id="KW-0645">Protease</keyword>
<evidence type="ECO:0000256" key="5">
    <source>
        <dbReference type="SAM" id="Phobius"/>
    </source>
</evidence>
<sequence length="357" mass="36840">MSIDADPYTPASPGGRRPFVPRQSAHAEPWTAPAPAAPAGPPPAPSAVPPPDPLTDTGSRRIGHPRPARAGEPFLLGDDEIYPLVADPRLEGGPTPYAFAGQAAAAPKRRLPVVVAVLAFVAVLAVVGLQAWQVDDLHRRLDATQTALAQQNEATGARTAALEAAAAAAFNPEAVAAGVLPSVFRVRAGNFSGTAFAVGDGTAATDDLVTNFHVVESVWESGDREVTLERGKTRIKARIVSVDEEVDVAALRAEKKVPGLTISAENVKPGQQVLVVGAPLGLEDTVTTGVVSALRDATDDEQATVQFDAPINPGNSGGPVVDADQRIVAVATAKARDAEGIGLGIPIAEVCKLVEFC</sequence>
<dbReference type="InterPro" id="IPR009003">
    <property type="entry name" value="Peptidase_S1_PA"/>
</dbReference>
<evidence type="ECO:0000256" key="2">
    <source>
        <dbReference type="ARBA" id="ARBA00022670"/>
    </source>
</evidence>
<dbReference type="EMBL" id="BOOY01000005">
    <property type="protein sequence ID" value="GIJ01683.1"/>
    <property type="molecule type" value="Genomic_DNA"/>
</dbReference>
<dbReference type="RefSeq" id="WP_239107117.1">
    <property type="nucleotide sequence ID" value="NZ_BAAAGJ010000005.1"/>
</dbReference>
<dbReference type="Gene3D" id="2.40.10.10">
    <property type="entry name" value="Trypsin-like serine proteases"/>
    <property type="match status" value="2"/>
</dbReference>
<feature type="transmembrane region" description="Helical" evidence="5">
    <location>
        <begin position="111"/>
        <end position="132"/>
    </location>
</feature>
<feature type="compositionally biased region" description="Pro residues" evidence="4">
    <location>
        <begin position="35"/>
        <end position="53"/>
    </location>
</feature>
<dbReference type="InterPro" id="IPR001940">
    <property type="entry name" value="Peptidase_S1C"/>
</dbReference>
<keyword evidence="3" id="KW-0378">Hydrolase</keyword>
<dbReference type="PANTHER" id="PTHR43343:SF3">
    <property type="entry name" value="PROTEASE DO-LIKE 8, CHLOROPLASTIC"/>
    <property type="match status" value="1"/>
</dbReference>
<evidence type="ECO:0000313" key="6">
    <source>
        <dbReference type="EMBL" id="GIJ01683.1"/>
    </source>
</evidence>
<keyword evidence="5" id="KW-0472">Membrane</keyword>
<keyword evidence="7" id="KW-1185">Reference proteome</keyword>
<dbReference type="InterPro" id="IPR043504">
    <property type="entry name" value="Peptidase_S1_PA_chymotrypsin"/>
</dbReference>
<feature type="region of interest" description="Disordered" evidence="4">
    <location>
        <begin position="1"/>
        <end position="74"/>
    </location>
</feature>
<organism evidence="6 7">
    <name type="scientific">Spirilliplanes yamanashiensis</name>
    <dbReference type="NCBI Taxonomy" id="42233"/>
    <lineage>
        <taxon>Bacteria</taxon>
        <taxon>Bacillati</taxon>
        <taxon>Actinomycetota</taxon>
        <taxon>Actinomycetes</taxon>
        <taxon>Micromonosporales</taxon>
        <taxon>Micromonosporaceae</taxon>
        <taxon>Spirilliplanes</taxon>
    </lineage>
</organism>
<evidence type="ECO:0008006" key="8">
    <source>
        <dbReference type="Google" id="ProtNLM"/>
    </source>
</evidence>
<comment type="caution">
    <text evidence="6">The sequence shown here is derived from an EMBL/GenBank/DDBJ whole genome shotgun (WGS) entry which is preliminary data.</text>
</comment>
<name>A0A8J3Y4N6_9ACTN</name>
<evidence type="ECO:0000256" key="4">
    <source>
        <dbReference type="SAM" id="MobiDB-lite"/>
    </source>
</evidence>
<dbReference type="SUPFAM" id="SSF50494">
    <property type="entry name" value="Trypsin-like serine proteases"/>
    <property type="match status" value="1"/>
</dbReference>
<dbReference type="GO" id="GO:0004252">
    <property type="term" value="F:serine-type endopeptidase activity"/>
    <property type="evidence" value="ECO:0007669"/>
    <property type="project" value="InterPro"/>
</dbReference>
<comment type="similarity">
    <text evidence="1">Belongs to the peptidase S1C family.</text>
</comment>
<evidence type="ECO:0000256" key="1">
    <source>
        <dbReference type="ARBA" id="ARBA00010541"/>
    </source>
</evidence>
<evidence type="ECO:0000256" key="3">
    <source>
        <dbReference type="ARBA" id="ARBA00022801"/>
    </source>
</evidence>
<gene>
    <name evidence="6" type="ORF">Sya03_10350</name>
</gene>
<keyword evidence="5" id="KW-0812">Transmembrane</keyword>
<dbReference type="Proteomes" id="UP000652013">
    <property type="component" value="Unassembled WGS sequence"/>
</dbReference>
<dbReference type="InterPro" id="IPR051201">
    <property type="entry name" value="Chloro_Bact_Ser_Proteases"/>
</dbReference>
<dbReference type="AlphaFoldDB" id="A0A8J3Y4N6"/>
<dbReference type="Pfam" id="PF13365">
    <property type="entry name" value="Trypsin_2"/>
    <property type="match status" value="1"/>
</dbReference>
<proteinExistence type="inferred from homology"/>
<dbReference type="GO" id="GO:0006508">
    <property type="term" value="P:proteolysis"/>
    <property type="evidence" value="ECO:0007669"/>
    <property type="project" value="UniProtKB-KW"/>
</dbReference>
<dbReference type="PANTHER" id="PTHR43343">
    <property type="entry name" value="PEPTIDASE S12"/>
    <property type="match status" value="1"/>
</dbReference>
<dbReference type="PRINTS" id="PR00834">
    <property type="entry name" value="PROTEASES2C"/>
</dbReference>
<accession>A0A8J3Y4N6</accession>